<dbReference type="InterPro" id="IPR000222">
    <property type="entry name" value="PP2C_BS"/>
</dbReference>
<dbReference type="OrthoDB" id="10264738at2759"/>
<dbReference type="PROSITE" id="PS51746">
    <property type="entry name" value="PPM_2"/>
    <property type="match status" value="1"/>
</dbReference>
<evidence type="ECO:0000256" key="2">
    <source>
        <dbReference type="ARBA" id="ARBA00001946"/>
    </source>
</evidence>
<keyword evidence="8 12" id="KW-0904">Protein phosphatase</keyword>
<evidence type="ECO:0000256" key="10">
    <source>
        <dbReference type="ARBA" id="ARBA00047761"/>
    </source>
</evidence>
<comment type="similarity">
    <text evidence="3 12">Belongs to the PP2C family.</text>
</comment>
<evidence type="ECO:0000256" key="4">
    <source>
        <dbReference type="ARBA" id="ARBA00013081"/>
    </source>
</evidence>
<dbReference type="Proteomes" id="UP000604825">
    <property type="component" value="Unassembled WGS sequence"/>
</dbReference>
<name>A0A811R303_9POAL</name>
<dbReference type="SMART" id="SM00332">
    <property type="entry name" value="PP2Cc"/>
    <property type="match status" value="1"/>
</dbReference>
<accession>A0A811R303</accession>
<dbReference type="Pfam" id="PF00481">
    <property type="entry name" value="PP2C"/>
    <property type="match status" value="2"/>
</dbReference>
<evidence type="ECO:0000256" key="12">
    <source>
        <dbReference type="RuleBase" id="RU003465"/>
    </source>
</evidence>
<evidence type="ECO:0000256" key="11">
    <source>
        <dbReference type="ARBA" id="ARBA00048336"/>
    </source>
</evidence>
<dbReference type="EMBL" id="CAJGYO010000012">
    <property type="protein sequence ID" value="CAD6264232.1"/>
    <property type="molecule type" value="Genomic_DNA"/>
</dbReference>
<keyword evidence="15" id="KW-1185">Reference proteome</keyword>
<dbReference type="PROSITE" id="PS01032">
    <property type="entry name" value="PPM_1"/>
    <property type="match status" value="1"/>
</dbReference>
<dbReference type="Gene3D" id="3.60.40.10">
    <property type="entry name" value="PPM-type phosphatase domain"/>
    <property type="match status" value="1"/>
</dbReference>
<dbReference type="GO" id="GO:0004722">
    <property type="term" value="F:protein serine/threonine phosphatase activity"/>
    <property type="evidence" value="ECO:0007669"/>
    <property type="project" value="UniProtKB-EC"/>
</dbReference>
<proteinExistence type="inferred from homology"/>
<evidence type="ECO:0000313" key="15">
    <source>
        <dbReference type="Proteomes" id="UP000604825"/>
    </source>
</evidence>
<keyword evidence="6 12" id="KW-0378">Hydrolase</keyword>
<comment type="catalytic activity">
    <reaction evidence="11">
        <text>O-phospho-L-threonyl-[protein] + H2O = L-threonyl-[protein] + phosphate</text>
        <dbReference type="Rhea" id="RHEA:47004"/>
        <dbReference type="Rhea" id="RHEA-COMP:11060"/>
        <dbReference type="Rhea" id="RHEA-COMP:11605"/>
        <dbReference type="ChEBI" id="CHEBI:15377"/>
        <dbReference type="ChEBI" id="CHEBI:30013"/>
        <dbReference type="ChEBI" id="CHEBI:43474"/>
        <dbReference type="ChEBI" id="CHEBI:61977"/>
        <dbReference type="EC" id="3.1.3.16"/>
    </reaction>
</comment>
<reference evidence="14" key="1">
    <citation type="submission" date="2020-10" db="EMBL/GenBank/DDBJ databases">
        <authorList>
            <person name="Han B."/>
            <person name="Lu T."/>
            <person name="Zhao Q."/>
            <person name="Huang X."/>
            <person name="Zhao Y."/>
        </authorList>
    </citation>
    <scope>NUCLEOTIDE SEQUENCE</scope>
</reference>
<dbReference type="GO" id="GO:0046872">
    <property type="term" value="F:metal ion binding"/>
    <property type="evidence" value="ECO:0007669"/>
    <property type="project" value="UniProtKB-KW"/>
</dbReference>
<organism evidence="14 15">
    <name type="scientific">Miscanthus lutarioriparius</name>
    <dbReference type="NCBI Taxonomy" id="422564"/>
    <lineage>
        <taxon>Eukaryota</taxon>
        <taxon>Viridiplantae</taxon>
        <taxon>Streptophyta</taxon>
        <taxon>Embryophyta</taxon>
        <taxon>Tracheophyta</taxon>
        <taxon>Spermatophyta</taxon>
        <taxon>Magnoliopsida</taxon>
        <taxon>Liliopsida</taxon>
        <taxon>Poales</taxon>
        <taxon>Poaceae</taxon>
        <taxon>PACMAD clade</taxon>
        <taxon>Panicoideae</taxon>
        <taxon>Andropogonodae</taxon>
        <taxon>Andropogoneae</taxon>
        <taxon>Saccharinae</taxon>
        <taxon>Miscanthus</taxon>
    </lineage>
</organism>
<keyword evidence="7" id="KW-0460">Magnesium</keyword>
<evidence type="ECO:0000256" key="6">
    <source>
        <dbReference type="ARBA" id="ARBA00022801"/>
    </source>
</evidence>
<dbReference type="SUPFAM" id="SSF81606">
    <property type="entry name" value="PP2C-like"/>
    <property type="match status" value="1"/>
</dbReference>
<dbReference type="InterPro" id="IPR036457">
    <property type="entry name" value="PPM-type-like_dom_sf"/>
</dbReference>
<evidence type="ECO:0000256" key="5">
    <source>
        <dbReference type="ARBA" id="ARBA00022723"/>
    </source>
</evidence>
<gene>
    <name evidence="14" type="ORF">NCGR_LOCUS47537</name>
</gene>
<dbReference type="PANTHER" id="PTHR47992">
    <property type="entry name" value="PROTEIN PHOSPHATASE"/>
    <property type="match status" value="1"/>
</dbReference>
<evidence type="ECO:0000256" key="8">
    <source>
        <dbReference type="ARBA" id="ARBA00022912"/>
    </source>
</evidence>
<sequence>MELAPLPPAGLQPEPEPEPVAAVAAQQVWPVAFGSVTMAGRMRIMEDTVSLHPNLCTWAADGSPMHFFAVFDGHGGPHVSALCRERMHELVAEELEREGAAFLRRRQASSDAARSVAAFLGGPPAAEPWSEKAEEERAWRAALMRSFRRVDAMAPLACACGRVTHPACGCPLSVTGAAVRSNGIVGSTAVVAILVRGRLIVANCGDSRAVLCRGLEGTPPVPLSFDHKGGGSGRWCSTDIKAAMQWQSRGYSPTFGAVAVRRAPSLSPGGYVAATAGDSEGRGHVSVDAGARVETPVVAGRWGPWQSSKPQQSPLAVACAAGPAGEEGGGGRRRHLPCCRCSGRRENPWEGR</sequence>
<dbReference type="InterPro" id="IPR001932">
    <property type="entry name" value="PPM-type_phosphatase-like_dom"/>
</dbReference>
<keyword evidence="5" id="KW-0479">Metal-binding</keyword>
<evidence type="ECO:0000259" key="13">
    <source>
        <dbReference type="PROSITE" id="PS51746"/>
    </source>
</evidence>
<comment type="catalytic activity">
    <reaction evidence="10">
        <text>O-phospho-L-seryl-[protein] + H2O = L-seryl-[protein] + phosphate</text>
        <dbReference type="Rhea" id="RHEA:20629"/>
        <dbReference type="Rhea" id="RHEA-COMP:9863"/>
        <dbReference type="Rhea" id="RHEA-COMP:11604"/>
        <dbReference type="ChEBI" id="CHEBI:15377"/>
        <dbReference type="ChEBI" id="CHEBI:29999"/>
        <dbReference type="ChEBI" id="CHEBI:43474"/>
        <dbReference type="ChEBI" id="CHEBI:83421"/>
        <dbReference type="EC" id="3.1.3.16"/>
    </reaction>
</comment>
<protein>
    <recommendedName>
        <fullName evidence="4">protein-serine/threonine phosphatase</fullName>
        <ecNumber evidence="4">3.1.3.16</ecNumber>
    </recommendedName>
</protein>
<comment type="cofactor">
    <cofactor evidence="1">
        <name>Mn(2+)</name>
        <dbReference type="ChEBI" id="CHEBI:29035"/>
    </cofactor>
</comment>
<evidence type="ECO:0000256" key="7">
    <source>
        <dbReference type="ARBA" id="ARBA00022842"/>
    </source>
</evidence>
<evidence type="ECO:0000256" key="3">
    <source>
        <dbReference type="ARBA" id="ARBA00006702"/>
    </source>
</evidence>
<dbReference type="InterPro" id="IPR015655">
    <property type="entry name" value="PP2C"/>
</dbReference>
<feature type="domain" description="PPM-type phosphatase" evidence="13">
    <location>
        <begin position="32"/>
        <end position="352"/>
    </location>
</feature>
<evidence type="ECO:0000313" key="14">
    <source>
        <dbReference type="EMBL" id="CAD6264232.1"/>
    </source>
</evidence>
<evidence type="ECO:0000256" key="9">
    <source>
        <dbReference type="ARBA" id="ARBA00023211"/>
    </source>
</evidence>
<dbReference type="AlphaFoldDB" id="A0A811R303"/>
<comment type="cofactor">
    <cofactor evidence="2">
        <name>Mg(2+)</name>
        <dbReference type="ChEBI" id="CHEBI:18420"/>
    </cofactor>
</comment>
<keyword evidence="9" id="KW-0464">Manganese</keyword>
<comment type="caution">
    <text evidence="14">The sequence shown here is derived from an EMBL/GenBank/DDBJ whole genome shotgun (WGS) entry which is preliminary data.</text>
</comment>
<dbReference type="CDD" id="cd00143">
    <property type="entry name" value="PP2Cc"/>
    <property type="match status" value="1"/>
</dbReference>
<evidence type="ECO:0000256" key="1">
    <source>
        <dbReference type="ARBA" id="ARBA00001936"/>
    </source>
</evidence>
<dbReference type="EC" id="3.1.3.16" evidence="4"/>